<dbReference type="EMBL" id="DQ411856">
    <property type="protein sequence ID" value="ABD83378.1"/>
    <property type="molecule type" value="Genomic_DNA"/>
</dbReference>
<accession>Q037D6</accession>
<evidence type="ECO:0000313" key="1">
    <source>
        <dbReference type="EMBL" id="ABD83378.1"/>
    </source>
</evidence>
<dbReference type="PaxDb" id="321967-LSEI_1928"/>
<dbReference type="EMBL" id="CP000423">
    <property type="protein sequence ID" value="ABJ70686.1"/>
    <property type="molecule type" value="Genomic_DNA"/>
</dbReference>
<reference evidence="1" key="1">
    <citation type="journal article" date="2006" name="Appl. Environ. Microbiol.">
        <title>Comparative genomics and transcriptional analysis of prophages identified in the genomes of Lactobacillus gasseri, Lactobacillus salivarius, and Lactobacillus casei.</title>
        <authorList>
            <person name="Ventura M."/>
            <person name="Canchaya C."/>
            <person name="Bernini V."/>
            <person name="Altermann E."/>
            <person name="Barrangou R."/>
            <person name="McGrath S."/>
            <person name="Claesson M.J."/>
            <person name="Li Y."/>
            <person name="Leahy S."/>
            <person name="Walker C.D."/>
            <person name="Zink R."/>
            <person name="Neviani E."/>
            <person name="Steele J."/>
            <person name="Broadbent J."/>
            <person name="Klaenhammer T.R."/>
            <person name="Fitzgerald G.F."/>
            <person name="O'Toole P.W."/>
            <person name="van Sinderen D."/>
        </authorList>
    </citation>
    <scope>NUCLEOTIDE SEQUENCE</scope>
    <source>
        <strain evidence="1">ATCC 334</strain>
    </source>
</reference>
<gene>
    <name evidence="2" type="ordered locus">LSEI_1928</name>
    <name evidence="1" type="ORF">Lcas024</name>
</gene>
<dbReference type="STRING" id="321967.LSEI_1928"/>
<name>Q037D6_LACP3</name>
<dbReference type="KEGG" id="lca:LSEI_1928"/>
<evidence type="ECO:0000313" key="3">
    <source>
        <dbReference type="Proteomes" id="UP000001651"/>
    </source>
</evidence>
<dbReference type="HOGENOM" id="CLU_1592474_0_0_9"/>
<dbReference type="AlphaFoldDB" id="Q037D6"/>
<organism evidence="2 3">
    <name type="scientific">Lacticaseibacillus paracasei (strain ATCC 334 / BCRC 17002 / CCUG 31169 / CIP 107868 / KCTC 3260 / NRRL B-441)</name>
    <name type="common">Lactobacillus paracasei</name>
    <dbReference type="NCBI Taxonomy" id="321967"/>
    <lineage>
        <taxon>Bacteria</taxon>
        <taxon>Bacillati</taxon>
        <taxon>Bacillota</taxon>
        <taxon>Bacilli</taxon>
        <taxon>Lactobacillales</taxon>
        <taxon>Lactobacillaceae</taxon>
        <taxon>Lacticaseibacillus</taxon>
    </lineage>
</organism>
<sequence>MYAGKKVTASEINFLDSEKFVSFTRQVDSSTDGVVKGVLPAGSIYPKNDATAVGVTINDVDVSEGSQPVGVIVEGYVNAARLPVKPSTNAITALKEIKFSHGQECQWSGQKLSGSAECVWLSLKFTHYQIFYQRLILFNVQERLQTSPGIWSFPRAVRLLKGYLCSC</sequence>
<dbReference type="Proteomes" id="UP000001651">
    <property type="component" value="Chromosome"/>
</dbReference>
<reference evidence="1" key="3">
    <citation type="submission" date="2006-02" db="EMBL/GenBank/DDBJ databases">
        <authorList>
            <person name="Broadbent J.R."/>
            <person name="Steele J.L."/>
            <person name="Ventura M."/>
        </authorList>
    </citation>
    <scope>NUCLEOTIDE SEQUENCE</scope>
    <source>
        <strain evidence="1">ATCC 334</strain>
    </source>
</reference>
<protein>
    <submittedName>
        <fullName evidence="1">Phage protein</fullName>
    </submittedName>
</protein>
<reference evidence="2 3" key="2">
    <citation type="journal article" date="2006" name="Proc. Natl. Acad. Sci. U.S.A.">
        <title>Comparative genomics of the lactic acid bacteria.</title>
        <authorList>
            <person name="Makarova K."/>
            <person name="Slesarev A."/>
            <person name="Wolf Y."/>
            <person name="Sorokin A."/>
            <person name="Mirkin B."/>
            <person name="Koonin E."/>
            <person name="Pavlov A."/>
            <person name="Pavlova N."/>
            <person name="Karamychev V."/>
            <person name="Polouchine N."/>
            <person name="Shakhova V."/>
            <person name="Grigoriev I."/>
            <person name="Lou Y."/>
            <person name="Rohksar D."/>
            <person name="Lucas S."/>
            <person name="Huang K."/>
            <person name="Goodstein D.M."/>
            <person name="Hawkins T."/>
            <person name="Plengvidhya V."/>
            <person name="Welker D."/>
            <person name="Hughes J."/>
            <person name="Goh Y."/>
            <person name="Benson A."/>
            <person name="Baldwin K."/>
            <person name="Lee J.H."/>
            <person name="Diaz-Muniz I."/>
            <person name="Dosti B."/>
            <person name="Smeianov V."/>
            <person name="Wechter W."/>
            <person name="Barabote R."/>
            <person name="Lorca G."/>
            <person name="Altermann E."/>
            <person name="Barrangou R."/>
            <person name="Ganesan B."/>
            <person name="Xie Y."/>
            <person name="Rawsthorne H."/>
            <person name="Tamir D."/>
            <person name="Parker C."/>
            <person name="Breidt F."/>
            <person name="Broadbent J."/>
            <person name="Hutkins R."/>
            <person name="O'Sullivan D."/>
            <person name="Steele J."/>
            <person name="Unlu G."/>
            <person name="Saier M."/>
            <person name="Klaenhammer T."/>
            <person name="Richardson P."/>
            <person name="Kozyavkin S."/>
            <person name="Weimer B."/>
            <person name="Mills D."/>
        </authorList>
    </citation>
    <scope>NUCLEOTIDE SEQUENCE [LARGE SCALE GENOMIC DNA]</scope>
    <source>
        <strain evidence="2">ATCC 334</strain>
        <strain evidence="3">ATCC 334 / BCRC 17002 / CCUG 31169 / CIP 107868 / KCTC 3260 / NRRL B-441</strain>
    </source>
</reference>
<evidence type="ECO:0000313" key="2">
    <source>
        <dbReference type="EMBL" id="ABJ70686.1"/>
    </source>
</evidence>
<proteinExistence type="predicted"/>
<keyword evidence="3" id="KW-1185">Reference proteome</keyword>